<organism evidence="2 3">
    <name type="scientific">Erythranthe guttata</name>
    <name type="common">Yellow monkey flower</name>
    <name type="synonym">Mimulus guttatus</name>
    <dbReference type="NCBI Taxonomy" id="4155"/>
    <lineage>
        <taxon>Eukaryota</taxon>
        <taxon>Viridiplantae</taxon>
        <taxon>Streptophyta</taxon>
        <taxon>Embryophyta</taxon>
        <taxon>Tracheophyta</taxon>
        <taxon>Spermatophyta</taxon>
        <taxon>Magnoliopsida</taxon>
        <taxon>eudicotyledons</taxon>
        <taxon>Gunneridae</taxon>
        <taxon>Pentapetalae</taxon>
        <taxon>asterids</taxon>
        <taxon>lamiids</taxon>
        <taxon>Lamiales</taxon>
        <taxon>Phrymaceae</taxon>
        <taxon>Erythranthe</taxon>
    </lineage>
</organism>
<dbReference type="eggNOG" id="KOG2536">
    <property type="taxonomic scope" value="Eukaryota"/>
</dbReference>
<evidence type="ECO:0000313" key="2">
    <source>
        <dbReference type="EMBL" id="EYU41771.1"/>
    </source>
</evidence>
<dbReference type="AlphaFoldDB" id="A0A022RP50"/>
<dbReference type="Proteomes" id="UP000030748">
    <property type="component" value="Unassembled WGS sequence"/>
</dbReference>
<dbReference type="PANTHER" id="PTHR10826">
    <property type="entry name" value="COMPLEMENT COMPONENT 1"/>
    <property type="match status" value="1"/>
</dbReference>
<name>A0A022RP50_ERYGU</name>
<evidence type="ECO:0000313" key="3">
    <source>
        <dbReference type="Proteomes" id="UP000030748"/>
    </source>
</evidence>
<gene>
    <name evidence="2" type="ORF">MIMGU_mgv1a012164mg</name>
</gene>
<dbReference type="InterPro" id="IPR003428">
    <property type="entry name" value="MAM33"/>
</dbReference>
<accession>A0A022RP50</accession>
<keyword evidence="3" id="KW-1185">Reference proteome</keyword>
<feature type="region of interest" description="Disordered" evidence="1">
    <location>
        <begin position="133"/>
        <end position="153"/>
    </location>
</feature>
<reference evidence="2 3" key="1">
    <citation type="journal article" date="2013" name="Proc. Natl. Acad. Sci. U.S.A.">
        <title>Fine-scale variation in meiotic recombination in Mimulus inferred from population shotgun sequencing.</title>
        <authorList>
            <person name="Hellsten U."/>
            <person name="Wright K.M."/>
            <person name="Jenkins J."/>
            <person name="Shu S."/>
            <person name="Yuan Y."/>
            <person name="Wessler S.R."/>
            <person name="Schmutz J."/>
            <person name="Willis J.H."/>
            <person name="Rokhsar D.S."/>
        </authorList>
    </citation>
    <scope>NUCLEOTIDE SEQUENCE [LARGE SCALE GENOMIC DNA]</scope>
    <source>
        <strain evidence="3">cv. DUN x IM62</strain>
    </source>
</reference>
<feature type="compositionally biased region" description="Acidic residues" evidence="1">
    <location>
        <begin position="139"/>
        <end position="150"/>
    </location>
</feature>
<sequence length="259" mass="30241">MSSMIRKVFSTVLSRAVRPISSPRMISSRSMINSKLLTATRRRHGGAFNPRIPFFSSHHHFCTDTRKLLDYKLVTTLNSQIKLEKTMYPVPADFPFTIEDEDPNSSEINLTREIDGERIDVLVRIEDDSYDGRSWEEYSSSDEEADEESSTADNSPFVKLDVNISKEDRKKLEFQISASSDDIRINHMLVWDTYSDYPCGPYFVKSGSDLETDLRGFLEIRGVDKKYVDFLYKYMRRSRRNYRRRPVVALEKLKKFVKD</sequence>
<dbReference type="Pfam" id="PF02330">
    <property type="entry name" value="MAM33"/>
    <property type="match status" value="1"/>
</dbReference>
<dbReference type="STRING" id="4155.A0A022RP50"/>
<evidence type="ECO:0008006" key="4">
    <source>
        <dbReference type="Google" id="ProtNLM"/>
    </source>
</evidence>
<dbReference type="PhylomeDB" id="A0A022RP50"/>
<dbReference type="PANTHER" id="PTHR10826:SF41">
    <property type="entry name" value="MITOCHONDRIAL GLYCOPROTEIN FAMILY PROTEIN"/>
    <property type="match status" value="1"/>
</dbReference>
<dbReference type="GO" id="GO:0005759">
    <property type="term" value="C:mitochondrial matrix"/>
    <property type="evidence" value="ECO:0007669"/>
    <property type="project" value="InterPro"/>
</dbReference>
<protein>
    <recommendedName>
        <fullName evidence="4">Mitochondrial glycoprotein family protein</fullName>
    </recommendedName>
</protein>
<evidence type="ECO:0000256" key="1">
    <source>
        <dbReference type="SAM" id="MobiDB-lite"/>
    </source>
</evidence>
<dbReference type="InterPro" id="IPR036561">
    <property type="entry name" value="MAM33_sf"/>
</dbReference>
<dbReference type="Gene3D" id="3.10.280.10">
    <property type="entry name" value="Mitochondrial glycoprotein"/>
    <property type="match status" value="1"/>
</dbReference>
<proteinExistence type="predicted"/>
<dbReference type="EMBL" id="KI630319">
    <property type="protein sequence ID" value="EYU41771.1"/>
    <property type="molecule type" value="Genomic_DNA"/>
</dbReference>
<dbReference type="SUPFAM" id="SSF54529">
    <property type="entry name" value="Mitochondrial glycoprotein MAM33-like"/>
    <property type="match status" value="1"/>
</dbReference>